<organism evidence="11 12">
    <name type="scientific">Priestia koreensis</name>
    <dbReference type="NCBI Taxonomy" id="284581"/>
    <lineage>
        <taxon>Bacteria</taxon>
        <taxon>Bacillati</taxon>
        <taxon>Bacillota</taxon>
        <taxon>Bacilli</taxon>
        <taxon>Bacillales</taxon>
        <taxon>Bacillaceae</taxon>
        <taxon>Priestia</taxon>
    </lineage>
</organism>
<dbReference type="OrthoDB" id="9804578at2"/>
<dbReference type="PANTHER" id="PTHR43406">
    <property type="entry name" value="TRYPTOPHAN SYNTHASE, ALPHA CHAIN"/>
    <property type="match status" value="1"/>
</dbReference>
<evidence type="ECO:0000313" key="11">
    <source>
        <dbReference type="EMBL" id="KOO44102.1"/>
    </source>
</evidence>
<accession>A0A0M0KZR7</accession>
<evidence type="ECO:0000256" key="5">
    <source>
        <dbReference type="ARBA" id="ARBA00022822"/>
    </source>
</evidence>
<keyword evidence="5 9" id="KW-0822">Tryptophan biosynthesis</keyword>
<dbReference type="FunFam" id="3.20.20.70:FF:000037">
    <property type="entry name" value="Tryptophan synthase alpha chain"/>
    <property type="match status" value="1"/>
</dbReference>
<evidence type="ECO:0000313" key="12">
    <source>
        <dbReference type="Proteomes" id="UP000037558"/>
    </source>
</evidence>
<dbReference type="Gene3D" id="3.20.20.70">
    <property type="entry name" value="Aldolase class I"/>
    <property type="match status" value="1"/>
</dbReference>
<dbReference type="EMBL" id="LILC01000019">
    <property type="protein sequence ID" value="KOO44102.1"/>
    <property type="molecule type" value="Genomic_DNA"/>
</dbReference>
<dbReference type="Pfam" id="PF00290">
    <property type="entry name" value="Trp_syntA"/>
    <property type="match status" value="1"/>
</dbReference>
<evidence type="ECO:0000256" key="8">
    <source>
        <dbReference type="ARBA" id="ARBA00049047"/>
    </source>
</evidence>
<comment type="pathway">
    <text evidence="2 9">Amino-acid biosynthesis; L-tryptophan biosynthesis; L-tryptophan from chorismate: step 5/5.</text>
</comment>
<dbReference type="PATRIC" id="fig|284581.3.peg.4156"/>
<dbReference type="NCBIfam" id="TIGR00262">
    <property type="entry name" value="trpA"/>
    <property type="match status" value="1"/>
</dbReference>
<comment type="subunit">
    <text evidence="3 9">Tetramer of two alpha and two beta chains.</text>
</comment>
<evidence type="ECO:0000256" key="10">
    <source>
        <dbReference type="RuleBase" id="RU003662"/>
    </source>
</evidence>
<dbReference type="InterPro" id="IPR011060">
    <property type="entry name" value="RibuloseP-bd_barrel"/>
</dbReference>
<evidence type="ECO:0000256" key="3">
    <source>
        <dbReference type="ARBA" id="ARBA00011270"/>
    </source>
</evidence>
<dbReference type="PANTHER" id="PTHR43406:SF1">
    <property type="entry name" value="TRYPTOPHAN SYNTHASE ALPHA CHAIN, CHLOROPLASTIC"/>
    <property type="match status" value="1"/>
</dbReference>
<proteinExistence type="inferred from homology"/>
<dbReference type="Proteomes" id="UP000037558">
    <property type="component" value="Unassembled WGS sequence"/>
</dbReference>
<dbReference type="SUPFAM" id="SSF51366">
    <property type="entry name" value="Ribulose-phoshate binding barrel"/>
    <property type="match status" value="1"/>
</dbReference>
<sequence>MTFQKRLPKHDNLFIPFITAGDPHQDVTIELAFALQEEGASVLELGVPYSDPLADGPIIQEASKRALENGMSIRKAINLVPRMRERGVHIPIILFTYFNPVLQLDLEHFFTLVQQNEIDGVLIPDLPYEESAEVRRLAKAHDVVHISLVAPTSKDRIRMIASEADGFLYCVSSLGVTGVRTTLPSDLDEFLQEVKKYATIPVAVGFGISTAEQVKVLKDHSDGIIIGSAIVNKVAELKDALLTNDTNEQALKEFREYVASIVSPIQICEV</sequence>
<gene>
    <name evidence="9" type="primary">trpA</name>
    <name evidence="11" type="ORF">AMD01_15390</name>
</gene>
<feature type="active site" description="Proton acceptor" evidence="9">
    <location>
        <position position="44"/>
    </location>
</feature>
<comment type="similarity">
    <text evidence="9 10">Belongs to the TrpA family.</text>
</comment>
<dbReference type="GO" id="GO:0004834">
    <property type="term" value="F:tryptophan synthase activity"/>
    <property type="evidence" value="ECO:0007669"/>
    <property type="project" value="UniProtKB-UniRule"/>
</dbReference>
<keyword evidence="12" id="KW-1185">Reference proteome</keyword>
<dbReference type="CDD" id="cd04724">
    <property type="entry name" value="Tryptophan_synthase_alpha"/>
    <property type="match status" value="1"/>
</dbReference>
<dbReference type="HAMAP" id="MF_00131">
    <property type="entry name" value="Trp_synth_alpha"/>
    <property type="match status" value="1"/>
</dbReference>
<dbReference type="InterPro" id="IPR002028">
    <property type="entry name" value="Trp_synthase_suA"/>
</dbReference>
<evidence type="ECO:0000256" key="4">
    <source>
        <dbReference type="ARBA" id="ARBA00022605"/>
    </source>
</evidence>
<dbReference type="AlphaFoldDB" id="A0A0M0KZR7"/>
<comment type="catalytic activity">
    <reaction evidence="8 9">
        <text>(1S,2R)-1-C-(indol-3-yl)glycerol 3-phosphate + L-serine = D-glyceraldehyde 3-phosphate + L-tryptophan + H2O</text>
        <dbReference type="Rhea" id="RHEA:10532"/>
        <dbReference type="ChEBI" id="CHEBI:15377"/>
        <dbReference type="ChEBI" id="CHEBI:33384"/>
        <dbReference type="ChEBI" id="CHEBI:57912"/>
        <dbReference type="ChEBI" id="CHEBI:58866"/>
        <dbReference type="ChEBI" id="CHEBI:59776"/>
        <dbReference type="EC" id="4.2.1.20"/>
    </reaction>
</comment>
<evidence type="ECO:0000256" key="2">
    <source>
        <dbReference type="ARBA" id="ARBA00004733"/>
    </source>
</evidence>
<dbReference type="PROSITE" id="PS00167">
    <property type="entry name" value="TRP_SYNTHASE_ALPHA"/>
    <property type="match status" value="1"/>
</dbReference>
<dbReference type="InterPro" id="IPR013785">
    <property type="entry name" value="Aldolase_TIM"/>
</dbReference>
<evidence type="ECO:0000256" key="7">
    <source>
        <dbReference type="ARBA" id="ARBA00023239"/>
    </source>
</evidence>
<dbReference type="EC" id="4.2.1.20" evidence="9"/>
<feature type="active site" description="Proton acceptor" evidence="9">
    <location>
        <position position="55"/>
    </location>
</feature>
<dbReference type="STRING" id="284581.AMD01_15390"/>
<evidence type="ECO:0000256" key="6">
    <source>
        <dbReference type="ARBA" id="ARBA00023141"/>
    </source>
</evidence>
<keyword evidence="6 9" id="KW-0057">Aromatic amino acid biosynthesis</keyword>
<dbReference type="GO" id="GO:0005829">
    <property type="term" value="C:cytosol"/>
    <property type="evidence" value="ECO:0007669"/>
    <property type="project" value="TreeGrafter"/>
</dbReference>
<comment type="caution">
    <text evidence="11">The sequence shown here is derived from an EMBL/GenBank/DDBJ whole genome shotgun (WGS) entry which is preliminary data.</text>
</comment>
<reference evidence="12" key="1">
    <citation type="submission" date="2015-08" db="EMBL/GenBank/DDBJ databases">
        <title>Fjat-14210 dsm16467.</title>
        <authorList>
            <person name="Liu B."/>
            <person name="Wang J."/>
            <person name="Zhu Y."/>
            <person name="Liu G."/>
            <person name="Chen Q."/>
            <person name="Chen Z."/>
            <person name="Lan J."/>
            <person name="Che J."/>
            <person name="Ge C."/>
            <person name="Shi H."/>
            <person name="Pan Z."/>
            <person name="Liu X."/>
        </authorList>
    </citation>
    <scope>NUCLEOTIDE SEQUENCE [LARGE SCALE GENOMIC DNA]</scope>
    <source>
        <strain evidence="12">DSM 16467</strain>
    </source>
</reference>
<evidence type="ECO:0000256" key="1">
    <source>
        <dbReference type="ARBA" id="ARBA00003365"/>
    </source>
</evidence>
<dbReference type="RefSeq" id="WP_053402312.1">
    <property type="nucleotide sequence ID" value="NZ_JAUKEN010000001.1"/>
</dbReference>
<keyword evidence="7 9" id="KW-0456">Lyase</keyword>
<comment type="function">
    <text evidence="1 9">The alpha subunit is responsible for the aldol cleavage of indoleglycerol phosphate to indole and glyceraldehyde 3-phosphate.</text>
</comment>
<protein>
    <recommendedName>
        <fullName evidence="9">Tryptophan synthase alpha chain</fullName>
        <ecNumber evidence="9">4.2.1.20</ecNumber>
    </recommendedName>
</protein>
<dbReference type="UniPathway" id="UPA00035">
    <property type="reaction ID" value="UER00044"/>
</dbReference>
<name>A0A0M0KZR7_9BACI</name>
<dbReference type="InterPro" id="IPR018204">
    <property type="entry name" value="Trp_synthase_alpha_AS"/>
</dbReference>
<keyword evidence="4 9" id="KW-0028">Amino-acid biosynthesis</keyword>
<evidence type="ECO:0000256" key="9">
    <source>
        <dbReference type="HAMAP-Rule" id="MF_00131"/>
    </source>
</evidence>